<name>A0ABY4ES03_9BACI</name>
<dbReference type="SUPFAM" id="SSF55729">
    <property type="entry name" value="Acyl-CoA N-acyltransferases (Nat)"/>
    <property type="match status" value="1"/>
</dbReference>
<dbReference type="InterPro" id="IPR027365">
    <property type="entry name" value="GNAT_acetyltra_YdfB-like"/>
</dbReference>
<organism evidence="1 2">
    <name type="scientific">Gracilibacillus caseinilyticus</name>
    <dbReference type="NCBI Taxonomy" id="2932256"/>
    <lineage>
        <taxon>Bacteria</taxon>
        <taxon>Bacillati</taxon>
        <taxon>Bacillota</taxon>
        <taxon>Bacilli</taxon>
        <taxon>Bacillales</taxon>
        <taxon>Bacillaceae</taxon>
        <taxon>Gracilibacillus</taxon>
    </lineage>
</organism>
<accession>A0ABY4ES03</accession>
<dbReference type="Pfam" id="PF12746">
    <property type="entry name" value="GNAT_acetyltran"/>
    <property type="match status" value="1"/>
</dbReference>
<evidence type="ECO:0000313" key="2">
    <source>
        <dbReference type="Proteomes" id="UP000831782"/>
    </source>
</evidence>
<keyword evidence="2" id="KW-1185">Reference proteome</keyword>
<dbReference type="EMBL" id="CP095072">
    <property type="protein sequence ID" value="UOQ46846.1"/>
    <property type="molecule type" value="Genomic_DNA"/>
</dbReference>
<dbReference type="Gene3D" id="3.40.630.110">
    <property type="entry name" value="GNAT acetyltransferase-like"/>
    <property type="match status" value="1"/>
</dbReference>
<protein>
    <submittedName>
        <fullName evidence="1">GNAT family N-acetyltransferase</fullName>
    </submittedName>
</protein>
<sequence length="275" mass="31695">MIAELNKQDFYKCKDLVNNFGQLEILAIINGVNPGRIFVDNPETPGSGVVWQGNKDGFVFFGNEQNEEFNSRINYFIDNVIEPQAKRIGLDWFEAIGNHEGWNKVIEKIFEHRDLGDWDQRVYVLDKNDYIATNKPNINKEYTVHKINKGFYETNQNSLSNFDFLRSKLLGAWSSLDNFFNSGIGYCIVYNNAIVSICHSEFAVDNVHCIAIETVREHQGKKLAQKVAHRFVTDCLDKGMVPYWDCMEVNKASIALAENIGFRKVFDYKGYDFKL</sequence>
<gene>
    <name evidence="1" type="ORF">MUN88_12150</name>
</gene>
<evidence type="ECO:0000313" key="1">
    <source>
        <dbReference type="EMBL" id="UOQ46846.1"/>
    </source>
</evidence>
<dbReference type="PANTHER" id="PTHR31143:SF2">
    <property type="entry name" value="FR47-LIKE DOMAIN-CONTAINING PROTEIN-RELATED"/>
    <property type="match status" value="1"/>
</dbReference>
<proteinExistence type="predicted"/>
<dbReference type="InterPro" id="IPR016181">
    <property type="entry name" value="Acyl_CoA_acyltransferase"/>
</dbReference>
<dbReference type="InterPro" id="IPR042573">
    <property type="entry name" value="GNAT_acetyltra_N"/>
</dbReference>
<dbReference type="Gene3D" id="3.40.630.30">
    <property type="match status" value="1"/>
</dbReference>
<dbReference type="RefSeq" id="WP_244715381.1">
    <property type="nucleotide sequence ID" value="NZ_CP095072.1"/>
</dbReference>
<reference evidence="1 2" key="1">
    <citation type="submission" date="2022-04" db="EMBL/GenBank/DDBJ databases">
        <title>Gracilibacillus sp. isolated from saltern.</title>
        <authorList>
            <person name="Won M."/>
            <person name="Lee C.-M."/>
            <person name="Woen H.-Y."/>
            <person name="Kwon S.-W."/>
        </authorList>
    </citation>
    <scope>NUCLEOTIDE SEQUENCE [LARGE SCALE GENOMIC DNA]</scope>
    <source>
        <strain evidence="1 2">SSWR10-1</strain>
    </source>
</reference>
<dbReference type="Proteomes" id="UP000831782">
    <property type="component" value="Chromosome"/>
</dbReference>
<dbReference type="PANTHER" id="PTHR31143">
    <property type="match status" value="1"/>
</dbReference>